<reference evidence="1" key="1">
    <citation type="submission" date="2015-04" db="UniProtKB">
        <authorList>
            <consortium name="EnsemblPlants"/>
        </authorList>
    </citation>
    <scope>IDENTIFICATION</scope>
</reference>
<evidence type="ECO:0000313" key="2">
    <source>
        <dbReference type="Proteomes" id="UP000008021"/>
    </source>
</evidence>
<dbReference type="HOGENOM" id="CLU_2907753_0_0_1"/>
<sequence>MDKNSRDDSREAFRVFDKDKKIASSPPLSPVMSWTMHQERFTDKEVGEMIHEADSGRQINYK</sequence>
<organism evidence="1">
    <name type="scientific">Oryza meridionalis</name>
    <dbReference type="NCBI Taxonomy" id="40149"/>
    <lineage>
        <taxon>Eukaryota</taxon>
        <taxon>Viridiplantae</taxon>
        <taxon>Streptophyta</taxon>
        <taxon>Embryophyta</taxon>
        <taxon>Tracheophyta</taxon>
        <taxon>Spermatophyta</taxon>
        <taxon>Magnoliopsida</taxon>
        <taxon>Liliopsida</taxon>
        <taxon>Poales</taxon>
        <taxon>Poaceae</taxon>
        <taxon>BOP clade</taxon>
        <taxon>Oryzoideae</taxon>
        <taxon>Oryzeae</taxon>
        <taxon>Oryzinae</taxon>
        <taxon>Oryza</taxon>
    </lineage>
</organism>
<keyword evidence="2" id="KW-1185">Reference proteome</keyword>
<protein>
    <submittedName>
        <fullName evidence="1">Uncharacterized protein</fullName>
    </submittedName>
</protein>
<accession>A0A0E0C2J3</accession>
<reference evidence="1" key="2">
    <citation type="submission" date="2018-05" db="EMBL/GenBank/DDBJ databases">
        <title>OmerRS3 (Oryza meridionalis Reference Sequence Version 3).</title>
        <authorList>
            <person name="Zhang J."/>
            <person name="Kudrna D."/>
            <person name="Lee S."/>
            <person name="Talag J."/>
            <person name="Welchert J."/>
            <person name="Wing R.A."/>
        </authorList>
    </citation>
    <scope>NUCLEOTIDE SEQUENCE [LARGE SCALE GENOMIC DNA]</scope>
    <source>
        <strain evidence="1">cv. OR44</strain>
    </source>
</reference>
<dbReference type="Gramene" id="OMERI01G15680.1">
    <property type="protein sequence ID" value="OMERI01G15680.1"/>
    <property type="gene ID" value="OMERI01G15680"/>
</dbReference>
<dbReference type="EnsemblPlants" id="OMERI01G15680.1">
    <property type="protein sequence ID" value="OMERI01G15680.1"/>
    <property type="gene ID" value="OMERI01G15680"/>
</dbReference>
<dbReference type="InterPro" id="IPR011992">
    <property type="entry name" value="EF-hand-dom_pair"/>
</dbReference>
<dbReference type="SUPFAM" id="SSF47473">
    <property type="entry name" value="EF-hand"/>
    <property type="match status" value="1"/>
</dbReference>
<dbReference type="Gene3D" id="1.10.238.10">
    <property type="entry name" value="EF-hand"/>
    <property type="match status" value="1"/>
</dbReference>
<name>A0A0E0C2J3_9ORYZ</name>
<dbReference type="STRING" id="40149.A0A0E0C2J3"/>
<dbReference type="Proteomes" id="UP000008021">
    <property type="component" value="Chromosome 1"/>
</dbReference>
<evidence type="ECO:0000313" key="1">
    <source>
        <dbReference type="EnsemblPlants" id="OMERI01G15680.1"/>
    </source>
</evidence>
<proteinExistence type="predicted"/>
<dbReference type="AlphaFoldDB" id="A0A0E0C2J3"/>